<evidence type="ECO:0000259" key="2">
    <source>
        <dbReference type="Pfam" id="PF07883"/>
    </source>
</evidence>
<comment type="caution">
    <text evidence="3">The sequence shown here is derived from an EMBL/GenBank/DDBJ whole genome shotgun (WGS) entry which is preliminary data.</text>
</comment>
<organism evidence="3 4">
    <name type="scientific">Roseomonas alba</name>
    <dbReference type="NCBI Taxonomy" id="2846776"/>
    <lineage>
        <taxon>Bacteria</taxon>
        <taxon>Pseudomonadati</taxon>
        <taxon>Pseudomonadota</taxon>
        <taxon>Alphaproteobacteria</taxon>
        <taxon>Acetobacterales</taxon>
        <taxon>Roseomonadaceae</taxon>
        <taxon>Roseomonas</taxon>
    </lineage>
</organism>
<proteinExistence type="predicted"/>
<protein>
    <submittedName>
        <fullName evidence="3">Cupin domain-containing protein</fullName>
    </submittedName>
</protein>
<dbReference type="InterPro" id="IPR014710">
    <property type="entry name" value="RmlC-like_jellyroll"/>
</dbReference>
<reference evidence="3 4" key="1">
    <citation type="submission" date="2021-07" db="EMBL/GenBank/DDBJ databases">
        <authorList>
            <person name="So Y."/>
        </authorList>
    </citation>
    <scope>NUCLEOTIDE SEQUENCE [LARGE SCALE GENOMIC DNA]</scope>
    <source>
        <strain evidence="3 4">HJA6</strain>
    </source>
</reference>
<sequence>MEAAEFEATLHRDGFSEVATKSVPHAPPTPEHAHPFDVRALVLDGEITLSADGQSRTYRAGDVFVMESGRPHAEAIGRDGVRYVVGRRHPAPPSS</sequence>
<dbReference type="EMBL" id="JAHYBZ010000011">
    <property type="protein sequence ID" value="MBW6401437.1"/>
    <property type="molecule type" value="Genomic_DNA"/>
</dbReference>
<keyword evidence="4" id="KW-1185">Reference proteome</keyword>
<dbReference type="InterPro" id="IPR013096">
    <property type="entry name" value="Cupin_2"/>
</dbReference>
<feature type="domain" description="Cupin type-2" evidence="2">
    <location>
        <begin position="24"/>
        <end position="73"/>
    </location>
</feature>
<dbReference type="Proteomes" id="UP001196565">
    <property type="component" value="Unassembled WGS sequence"/>
</dbReference>
<dbReference type="InterPro" id="IPR011051">
    <property type="entry name" value="RmlC_Cupin_sf"/>
</dbReference>
<dbReference type="RefSeq" id="WP_219766082.1">
    <property type="nucleotide sequence ID" value="NZ_JAHYBZ010000011.1"/>
</dbReference>
<dbReference type="Gene3D" id="2.60.120.10">
    <property type="entry name" value="Jelly Rolls"/>
    <property type="match status" value="1"/>
</dbReference>
<dbReference type="Pfam" id="PF07883">
    <property type="entry name" value="Cupin_2"/>
    <property type="match status" value="1"/>
</dbReference>
<accession>A0ABS7AGL1</accession>
<feature type="region of interest" description="Disordered" evidence="1">
    <location>
        <begin position="1"/>
        <end position="35"/>
    </location>
</feature>
<evidence type="ECO:0000256" key="1">
    <source>
        <dbReference type="SAM" id="MobiDB-lite"/>
    </source>
</evidence>
<gene>
    <name evidence="3" type="ORF">KPL78_26540</name>
</gene>
<name>A0ABS7AGL1_9PROT</name>
<evidence type="ECO:0000313" key="4">
    <source>
        <dbReference type="Proteomes" id="UP001196565"/>
    </source>
</evidence>
<evidence type="ECO:0000313" key="3">
    <source>
        <dbReference type="EMBL" id="MBW6401437.1"/>
    </source>
</evidence>
<dbReference type="SUPFAM" id="SSF51182">
    <property type="entry name" value="RmlC-like cupins"/>
    <property type="match status" value="1"/>
</dbReference>